<evidence type="ECO:0000256" key="2">
    <source>
        <dbReference type="ARBA" id="ARBA00022729"/>
    </source>
</evidence>
<reference evidence="5" key="1">
    <citation type="submission" date="2022-09" db="EMBL/GenBank/DDBJ databases">
        <title>Intensive care unit water sources are persistently colonized with multi-drug resistant bacteria and are the site of extensive horizontal gene transfer of antibiotic resistance genes.</title>
        <authorList>
            <person name="Diorio-Toth L."/>
        </authorList>
    </citation>
    <scope>NUCLEOTIDE SEQUENCE</scope>
    <source>
        <strain evidence="5">GD03947</strain>
    </source>
</reference>
<evidence type="ECO:0000313" key="5">
    <source>
        <dbReference type="EMBL" id="MDH1237980.1"/>
    </source>
</evidence>
<dbReference type="InterPro" id="IPR001638">
    <property type="entry name" value="Solute-binding_3/MltF_N"/>
</dbReference>
<evidence type="ECO:0000259" key="4">
    <source>
        <dbReference type="SMART" id="SM00062"/>
    </source>
</evidence>
<dbReference type="Proteomes" id="UP001158500">
    <property type="component" value="Unassembled WGS sequence"/>
</dbReference>
<keyword evidence="3" id="KW-0472">Membrane</keyword>
<accession>A0AA42PDD4</accession>
<dbReference type="EMBL" id="JAOCAE010000014">
    <property type="protein sequence ID" value="MDH1237980.1"/>
    <property type="molecule type" value="Genomic_DNA"/>
</dbReference>
<dbReference type="Pfam" id="PF00497">
    <property type="entry name" value="SBP_bac_3"/>
    <property type="match status" value="1"/>
</dbReference>
<evidence type="ECO:0000256" key="3">
    <source>
        <dbReference type="SAM" id="Phobius"/>
    </source>
</evidence>
<feature type="transmembrane region" description="Helical" evidence="3">
    <location>
        <begin position="225"/>
        <end position="246"/>
    </location>
</feature>
<organism evidence="5 6">
    <name type="scientific">Stutzerimonas stutzeri</name>
    <name type="common">Pseudomonas stutzeri</name>
    <dbReference type="NCBI Taxonomy" id="316"/>
    <lineage>
        <taxon>Bacteria</taxon>
        <taxon>Pseudomonadati</taxon>
        <taxon>Pseudomonadota</taxon>
        <taxon>Gammaproteobacteria</taxon>
        <taxon>Pseudomonadales</taxon>
        <taxon>Pseudomonadaceae</taxon>
        <taxon>Stutzerimonas</taxon>
    </lineage>
</organism>
<keyword evidence="3" id="KW-1133">Transmembrane helix</keyword>
<sequence length="343" mass="37962">MGAPYAEYDQRQRRLSGFHVQLMEQLAAELGVRLQWRRFNDEAALQEAALEGRIDVAPGLRQTPAGLRLWRYSDPFLRIPRLIVGDRAGPRAVDLEYLHPSELVAAAGPGPVSEFLASNYPNITVLTAASQADALRQVLEGKASYAVVDEPLFARLSQQLEYDALAVVGDLGNPQLLRIASRRDSPELAAVLDAALRQFPAREFGQLQEQWLKPRSIDLGREVGYWRSLALLLGVLLLACLLMLAWQRRQHGLLESRLKTARRDIELREAAEEAQRLTQFCLDHSTCRHPLAQLGQPSALRQSGRRTAARAFVRWLARPAAGNLRPGAGHGCLAGTLAGRAHG</sequence>
<comment type="similarity">
    <text evidence="1">Belongs to the bacterial solute-binding protein 3 family.</text>
</comment>
<proteinExistence type="inferred from homology"/>
<gene>
    <name evidence="5" type="ORF">N5C32_18285</name>
</gene>
<dbReference type="SMART" id="SM00062">
    <property type="entry name" value="PBPb"/>
    <property type="match status" value="1"/>
</dbReference>
<feature type="domain" description="Solute-binding protein family 3/N-terminal" evidence="4">
    <location>
        <begin position="1"/>
        <end position="215"/>
    </location>
</feature>
<comment type="caution">
    <text evidence="5">The sequence shown here is derived from an EMBL/GenBank/DDBJ whole genome shotgun (WGS) entry which is preliminary data.</text>
</comment>
<dbReference type="AlphaFoldDB" id="A0AA42PDD4"/>
<name>A0AA42PDD4_STUST</name>
<dbReference type="PANTHER" id="PTHR35936">
    <property type="entry name" value="MEMBRANE-BOUND LYTIC MUREIN TRANSGLYCOSYLASE F"/>
    <property type="match status" value="1"/>
</dbReference>
<keyword evidence="3" id="KW-0812">Transmembrane</keyword>
<protein>
    <submittedName>
        <fullName evidence="5">Transporter substrate-binding domain-containing protein</fullName>
    </submittedName>
</protein>
<dbReference type="SUPFAM" id="SSF53850">
    <property type="entry name" value="Periplasmic binding protein-like II"/>
    <property type="match status" value="1"/>
</dbReference>
<dbReference type="CDD" id="cd01007">
    <property type="entry name" value="PBP2_BvgS_HisK_like"/>
    <property type="match status" value="1"/>
</dbReference>
<keyword evidence="2" id="KW-0732">Signal</keyword>
<evidence type="ECO:0000256" key="1">
    <source>
        <dbReference type="ARBA" id="ARBA00010333"/>
    </source>
</evidence>
<evidence type="ECO:0000313" key="6">
    <source>
        <dbReference type="Proteomes" id="UP001158500"/>
    </source>
</evidence>
<dbReference type="Gene3D" id="3.40.190.10">
    <property type="entry name" value="Periplasmic binding protein-like II"/>
    <property type="match status" value="2"/>
</dbReference>
<dbReference type="PANTHER" id="PTHR35936:SF32">
    <property type="entry name" value="MEMBRANE-BOUND LYTIC MUREIN TRANSGLYCOSYLASE F"/>
    <property type="match status" value="1"/>
</dbReference>